<evidence type="ECO:0000256" key="1">
    <source>
        <dbReference type="ARBA" id="ARBA00022801"/>
    </source>
</evidence>
<evidence type="ECO:0000259" key="2">
    <source>
        <dbReference type="Pfam" id="PF01764"/>
    </source>
</evidence>
<dbReference type="CDD" id="cd00519">
    <property type="entry name" value="Lipase_3"/>
    <property type="match status" value="1"/>
</dbReference>
<dbReference type="EMBL" id="CAKMRJ010001112">
    <property type="protein sequence ID" value="CAH1421100.1"/>
    <property type="molecule type" value="Genomic_DNA"/>
</dbReference>
<dbReference type="Proteomes" id="UP001157418">
    <property type="component" value="Unassembled WGS sequence"/>
</dbReference>
<keyword evidence="4" id="KW-1185">Reference proteome</keyword>
<dbReference type="InterPro" id="IPR044819">
    <property type="entry name" value="OBL-like"/>
</dbReference>
<accession>A0AAU9M4P7</accession>
<protein>
    <recommendedName>
        <fullName evidence="2">Fungal lipase-type domain-containing protein</fullName>
    </recommendedName>
</protein>
<name>A0AAU9M4P7_9ASTR</name>
<organism evidence="3 4">
    <name type="scientific">Lactuca virosa</name>
    <dbReference type="NCBI Taxonomy" id="75947"/>
    <lineage>
        <taxon>Eukaryota</taxon>
        <taxon>Viridiplantae</taxon>
        <taxon>Streptophyta</taxon>
        <taxon>Embryophyta</taxon>
        <taxon>Tracheophyta</taxon>
        <taxon>Spermatophyta</taxon>
        <taxon>Magnoliopsida</taxon>
        <taxon>eudicotyledons</taxon>
        <taxon>Gunneridae</taxon>
        <taxon>Pentapetalae</taxon>
        <taxon>asterids</taxon>
        <taxon>campanulids</taxon>
        <taxon>Asterales</taxon>
        <taxon>Asteraceae</taxon>
        <taxon>Cichorioideae</taxon>
        <taxon>Cichorieae</taxon>
        <taxon>Lactucinae</taxon>
        <taxon>Lactuca</taxon>
    </lineage>
</organism>
<gene>
    <name evidence="3" type="ORF">LVIROSA_LOCUS8516</name>
</gene>
<evidence type="ECO:0000313" key="3">
    <source>
        <dbReference type="EMBL" id="CAH1421100.1"/>
    </source>
</evidence>
<dbReference type="AlphaFoldDB" id="A0AAU9M4P7"/>
<dbReference type="GO" id="GO:0006629">
    <property type="term" value="P:lipid metabolic process"/>
    <property type="evidence" value="ECO:0007669"/>
    <property type="project" value="InterPro"/>
</dbReference>
<dbReference type="PANTHER" id="PTHR46086:SF17">
    <property type="entry name" value="ALPHA_BETA-HYDROLASES SUPERFAMILY PROTEIN"/>
    <property type="match status" value="1"/>
</dbReference>
<keyword evidence="1" id="KW-0378">Hydrolase</keyword>
<evidence type="ECO:0000313" key="4">
    <source>
        <dbReference type="Proteomes" id="UP001157418"/>
    </source>
</evidence>
<dbReference type="Gene3D" id="3.40.50.1820">
    <property type="entry name" value="alpha/beta hydrolase"/>
    <property type="match status" value="1"/>
</dbReference>
<sequence>MAAKASYENHAYLQHIVTDIWKMELLGSFDFWNDAWSSDVDLSWYELPGIGKVHGGFMKALGLQKSLGWPEEVTHRTKNLEQPLAYYVIRDMLKQALKANNKAKFIVTGHSLGGEPAILFPAVLMSHNEVEFLDMSEGVYTSGQPRVGDKRFGKFMKENLEKFDVKYYRTVYSNDLVPRLPYDDSTMMFKHFGTCLYFDSFYNGKIMEEEPNNNYFSPLSTLPKLINAVWEIIRSFMIPYTQGADYSEGFVLKMYRLIGLMIAGVPAHGLQDYVNVVRLGSDLYKGPRSIKDNEIKLVIHDGTLM</sequence>
<feature type="domain" description="Fungal lipase-type" evidence="2">
    <location>
        <begin position="36"/>
        <end position="183"/>
    </location>
</feature>
<comment type="caution">
    <text evidence="3">The sequence shown here is derived from an EMBL/GenBank/DDBJ whole genome shotgun (WGS) entry which is preliminary data.</text>
</comment>
<proteinExistence type="predicted"/>
<dbReference type="GO" id="GO:0004806">
    <property type="term" value="F:triacylglycerol lipase activity"/>
    <property type="evidence" value="ECO:0007669"/>
    <property type="project" value="InterPro"/>
</dbReference>
<dbReference type="PANTHER" id="PTHR46086">
    <property type="entry name" value="ALPHA/BETA-HYDROLASES SUPERFAMILY PROTEIN"/>
    <property type="match status" value="1"/>
</dbReference>
<dbReference type="Pfam" id="PF01764">
    <property type="entry name" value="Lipase_3"/>
    <property type="match status" value="1"/>
</dbReference>
<dbReference type="SUPFAM" id="SSF53474">
    <property type="entry name" value="alpha/beta-Hydrolases"/>
    <property type="match status" value="1"/>
</dbReference>
<dbReference type="InterPro" id="IPR029058">
    <property type="entry name" value="AB_hydrolase_fold"/>
</dbReference>
<dbReference type="InterPro" id="IPR002921">
    <property type="entry name" value="Fungal_lipase-type"/>
</dbReference>
<reference evidence="3 4" key="1">
    <citation type="submission" date="2022-01" db="EMBL/GenBank/DDBJ databases">
        <authorList>
            <person name="Xiong W."/>
            <person name="Schranz E."/>
        </authorList>
    </citation>
    <scope>NUCLEOTIDE SEQUENCE [LARGE SCALE GENOMIC DNA]</scope>
</reference>